<protein>
    <recommendedName>
        <fullName evidence="2">Glycosyltransferase 2-like domain-containing protein</fullName>
    </recommendedName>
</protein>
<reference evidence="3 4" key="1">
    <citation type="submission" date="2016-08" db="EMBL/GenBank/DDBJ databases">
        <title>A Parts List for Fungal Cellulosomes Revealed by Comparative Genomics.</title>
        <authorList>
            <consortium name="DOE Joint Genome Institute"/>
            <person name="Haitjema C.H."/>
            <person name="Gilmore S.P."/>
            <person name="Henske J.K."/>
            <person name="Solomon K.V."/>
            <person name="De Groot R."/>
            <person name="Kuo A."/>
            <person name="Mondo S.J."/>
            <person name="Salamov A.A."/>
            <person name="Labutti K."/>
            <person name="Zhao Z."/>
            <person name="Chiniquy J."/>
            <person name="Barry K."/>
            <person name="Brewer H.M."/>
            <person name="Purvine S.O."/>
            <person name="Wright A.T."/>
            <person name="Boxma B."/>
            <person name="Van Alen T."/>
            <person name="Hackstein J.H."/>
            <person name="Baker S.E."/>
            <person name="Grigoriev I.V."/>
            <person name="O'Malley M.A."/>
        </authorList>
    </citation>
    <scope>NUCLEOTIDE SEQUENCE [LARGE SCALE GENOMIC DNA]</scope>
    <source>
        <strain evidence="3 4">G1</strain>
    </source>
</reference>
<dbReference type="CDD" id="cd00761">
    <property type="entry name" value="Glyco_tranf_GTA_type"/>
    <property type="match status" value="1"/>
</dbReference>
<dbReference type="InterPro" id="IPR029044">
    <property type="entry name" value="Nucleotide-diphossugar_trans"/>
</dbReference>
<dbReference type="EMBL" id="MCOG01000123">
    <property type="protein sequence ID" value="ORY41475.1"/>
    <property type="molecule type" value="Genomic_DNA"/>
</dbReference>
<feature type="signal peptide" evidence="1">
    <location>
        <begin position="1"/>
        <end position="24"/>
    </location>
</feature>
<accession>A0A1Y2C583</accession>
<dbReference type="GO" id="GO:0016758">
    <property type="term" value="F:hexosyltransferase activity"/>
    <property type="evidence" value="ECO:0007669"/>
    <property type="project" value="UniProtKB-ARBA"/>
</dbReference>
<dbReference type="AlphaFoldDB" id="A0A1Y2C583"/>
<dbReference type="PANTHER" id="PTHR22916:SF3">
    <property type="entry name" value="UDP-GLCNAC:BETAGAL BETA-1,3-N-ACETYLGLUCOSAMINYLTRANSFERASE-LIKE PROTEIN 1"/>
    <property type="match status" value="1"/>
</dbReference>
<evidence type="ECO:0000313" key="3">
    <source>
        <dbReference type="EMBL" id="ORY41475.1"/>
    </source>
</evidence>
<dbReference type="PANTHER" id="PTHR22916">
    <property type="entry name" value="GLYCOSYLTRANSFERASE"/>
    <property type="match status" value="1"/>
</dbReference>
<dbReference type="InterPro" id="IPR001173">
    <property type="entry name" value="Glyco_trans_2-like"/>
</dbReference>
<dbReference type="Proteomes" id="UP000193920">
    <property type="component" value="Unassembled WGS sequence"/>
</dbReference>
<keyword evidence="4" id="KW-1185">Reference proteome</keyword>
<comment type="caution">
    <text evidence="3">The sequence shown here is derived from an EMBL/GenBank/DDBJ whole genome shotgun (WGS) entry which is preliminary data.</text>
</comment>
<gene>
    <name evidence="3" type="ORF">LY90DRAFT_672024</name>
</gene>
<keyword evidence="1" id="KW-0732">Signal</keyword>
<dbReference type="Pfam" id="PF00535">
    <property type="entry name" value="Glycos_transf_2"/>
    <property type="match status" value="1"/>
</dbReference>
<name>A0A1Y2C583_9FUNG</name>
<evidence type="ECO:0000259" key="2">
    <source>
        <dbReference type="Pfam" id="PF00535"/>
    </source>
</evidence>
<dbReference type="OrthoDB" id="3784at2759"/>
<dbReference type="SUPFAM" id="SSF53448">
    <property type="entry name" value="Nucleotide-diphospho-sugar transferases"/>
    <property type="match status" value="1"/>
</dbReference>
<proteinExistence type="predicted"/>
<evidence type="ECO:0000256" key="1">
    <source>
        <dbReference type="SAM" id="SignalP"/>
    </source>
</evidence>
<feature type="chain" id="PRO_5013254419" description="Glycosyltransferase 2-like domain-containing protein" evidence="1">
    <location>
        <begin position="25"/>
        <end position="263"/>
    </location>
</feature>
<evidence type="ECO:0000313" key="4">
    <source>
        <dbReference type="Proteomes" id="UP000193920"/>
    </source>
</evidence>
<sequence length="263" mass="31238">MKVLLKFILLNILIYICIVKCTSSTTRPKISIIIPVYNSEKYIDRSLQSALNQTLEDIEVICIDDASQDSSLKILRNYEQLDPRVRVYHFKKNKGASQARNKGIKLAKGKFIGFIDSDDYVDKEFYENLYKHSEHHDVIVGKFVDSTNYSDNYLPNDFPLIHGYVVDSIWKRSFLRKHNVEFPVNVRIREDKEFRKRCYQYNPRIFNTTEDGIFYYYKRREGSVRNFNINYLKSLNEKAKQFKMDVNEKIHKIGLIVKRFVNM</sequence>
<dbReference type="Gene3D" id="3.90.550.10">
    <property type="entry name" value="Spore Coat Polysaccharide Biosynthesis Protein SpsA, Chain A"/>
    <property type="match status" value="1"/>
</dbReference>
<organism evidence="3 4">
    <name type="scientific">Neocallimastix californiae</name>
    <dbReference type="NCBI Taxonomy" id="1754190"/>
    <lineage>
        <taxon>Eukaryota</taxon>
        <taxon>Fungi</taxon>
        <taxon>Fungi incertae sedis</taxon>
        <taxon>Chytridiomycota</taxon>
        <taxon>Chytridiomycota incertae sedis</taxon>
        <taxon>Neocallimastigomycetes</taxon>
        <taxon>Neocallimastigales</taxon>
        <taxon>Neocallimastigaceae</taxon>
        <taxon>Neocallimastix</taxon>
    </lineage>
</organism>
<dbReference type="STRING" id="1754190.A0A1Y2C583"/>
<feature type="domain" description="Glycosyltransferase 2-like" evidence="2">
    <location>
        <begin position="31"/>
        <end position="165"/>
    </location>
</feature>